<gene>
    <name evidence="10" type="ORF">EZS28_027979</name>
</gene>
<dbReference type="GO" id="GO:0005524">
    <property type="term" value="F:ATP binding"/>
    <property type="evidence" value="ECO:0007669"/>
    <property type="project" value="UniProtKB-KW"/>
</dbReference>
<dbReference type="SMART" id="SM00220">
    <property type="entry name" value="S_TKc"/>
    <property type="match status" value="1"/>
</dbReference>
<evidence type="ECO:0000256" key="4">
    <source>
        <dbReference type="ARBA" id="ARBA00022741"/>
    </source>
</evidence>
<evidence type="ECO:0000256" key="7">
    <source>
        <dbReference type="ARBA" id="ARBA00047899"/>
    </source>
</evidence>
<dbReference type="Pfam" id="PF00069">
    <property type="entry name" value="Pkinase"/>
    <property type="match status" value="1"/>
</dbReference>
<dbReference type="PROSITE" id="PS50011">
    <property type="entry name" value="PROTEIN_KINASE_DOM"/>
    <property type="match status" value="1"/>
</dbReference>
<dbReference type="Proteomes" id="UP000324800">
    <property type="component" value="Unassembled WGS sequence"/>
</dbReference>
<keyword evidence="3" id="KW-0808">Transferase</keyword>
<organism evidence="10 11">
    <name type="scientific">Streblomastix strix</name>
    <dbReference type="NCBI Taxonomy" id="222440"/>
    <lineage>
        <taxon>Eukaryota</taxon>
        <taxon>Metamonada</taxon>
        <taxon>Preaxostyla</taxon>
        <taxon>Oxymonadida</taxon>
        <taxon>Streblomastigidae</taxon>
        <taxon>Streblomastix</taxon>
    </lineage>
</organism>
<sequence length="271" mass="30831">MAWKEMKYDKYKKETVDNEVSIIRDACSYILKLKPSFLPIVEPLGFFAEEQEAKAYLVMEYCEGGDLQKYIQDMKKSGSLISKALSFIEQLLSSVNQIHQNNIIHGDLKPQNILLSKDKKIKLADFGLAQQLQAGKTHKTSHLAGTMNFIAPELFQVAGKSQIIIYKISADIWACGIILYELLSQQHPFLLDQIGIPDEELIRRVINDEPPELPSQYPESMRNLIKSMLIKDPKDRITAADALKELKILINQQNPNLSIPAHLQKNKVNRT</sequence>
<evidence type="ECO:0000256" key="2">
    <source>
        <dbReference type="ARBA" id="ARBA00022527"/>
    </source>
</evidence>
<dbReference type="InterPro" id="IPR000719">
    <property type="entry name" value="Prot_kinase_dom"/>
</dbReference>
<evidence type="ECO:0000256" key="5">
    <source>
        <dbReference type="ARBA" id="ARBA00022777"/>
    </source>
</evidence>
<dbReference type="Gene3D" id="1.10.510.10">
    <property type="entry name" value="Transferase(Phosphotransferase) domain 1"/>
    <property type="match status" value="1"/>
</dbReference>
<dbReference type="InterPro" id="IPR008271">
    <property type="entry name" value="Ser/Thr_kinase_AS"/>
</dbReference>
<evidence type="ECO:0000313" key="10">
    <source>
        <dbReference type="EMBL" id="KAA6376494.1"/>
    </source>
</evidence>
<evidence type="ECO:0000256" key="1">
    <source>
        <dbReference type="ARBA" id="ARBA00012513"/>
    </source>
</evidence>
<name>A0A5J4V1R5_9EUKA</name>
<comment type="catalytic activity">
    <reaction evidence="8">
        <text>L-seryl-[protein] + ATP = O-phospho-L-seryl-[protein] + ADP + H(+)</text>
        <dbReference type="Rhea" id="RHEA:17989"/>
        <dbReference type="Rhea" id="RHEA-COMP:9863"/>
        <dbReference type="Rhea" id="RHEA-COMP:11604"/>
        <dbReference type="ChEBI" id="CHEBI:15378"/>
        <dbReference type="ChEBI" id="CHEBI:29999"/>
        <dbReference type="ChEBI" id="CHEBI:30616"/>
        <dbReference type="ChEBI" id="CHEBI:83421"/>
        <dbReference type="ChEBI" id="CHEBI:456216"/>
        <dbReference type="EC" id="2.7.11.1"/>
    </reaction>
</comment>
<dbReference type="GO" id="GO:0004674">
    <property type="term" value="F:protein serine/threonine kinase activity"/>
    <property type="evidence" value="ECO:0007669"/>
    <property type="project" value="UniProtKB-KW"/>
</dbReference>
<keyword evidence="4" id="KW-0547">Nucleotide-binding</keyword>
<keyword evidence="2" id="KW-0723">Serine/threonine-protein kinase</keyword>
<keyword evidence="5 10" id="KW-0418">Kinase</keyword>
<dbReference type="AlphaFoldDB" id="A0A5J4V1R5"/>
<evidence type="ECO:0000256" key="3">
    <source>
        <dbReference type="ARBA" id="ARBA00022679"/>
    </source>
</evidence>
<comment type="catalytic activity">
    <reaction evidence="7">
        <text>L-threonyl-[protein] + ATP = O-phospho-L-threonyl-[protein] + ADP + H(+)</text>
        <dbReference type="Rhea" id="RHEA:46608"/>
        <dbReference type="Rhea" id="RHEA-COMP:11060"/>
        <dbReference type="Rhea" id="RHEA-COMP:11605"/>
        <dbReference type="ChEBI" id="CHEBI:15378"/>
        <dbReference type="ChEBI" id="CHEBI:30013"/>
        <dbReference type="ChEBI" id="CHEBI:30616"/>
        <dbReference type="ChEBI" id="CHEBI:61977"/>
        <dbReference type="ChEBI" id="CHEBI:456216"/>
        <dbReference type="EC" id="2.7.11.1"/>
    </reaction>
</comment>
<protein>
    <recommendedName>
        <fullName evidence="1">non-specific serine/threonine protein kinase</fullName>
        <ecNumber evidence="1">2.7.11.1</ecNumber>
    </recommendedName>
</protein>
<dbReference type="PANTHER" id="PTHR43671">
    <property type="entry name" value="SERINE/THREONINE-PROTEIN KINASE NEK"/>
    <property type="match status" value="1"/>
</dbReference>
<dbReference type="InterPro" id="IPR011009">
    <property type="entry name" value="Kinase-like_dom_sf"/>
</dbReference>
<dbReference type="SUPFAM" id="SSF56112">
    <property type="entry name" value="Protein kinase-like (PK-like)"/>
    <property type="match status" value="1"/>
</dbReference>
<feature type="domain" description="Protein kinase" evidence="9">
    <location>
        <begin position="1"/>
        <end position="257"/>
    </location>
</feature>
<evidence type="ECO:0000313" key="11">
    <source>
        <dbReference type="Proteomes" id="UP000324800"/>
    </source>
</evidence>
<dbReference type="PANTHER" id="PTHR43671:SF98">
    <property type="entry name" value="SERINE_THREONINE-PROTEIN KINASE NEK11"/>
    <property type="match status" value="1"/>
</dbReference>
<comment type="caution">
    <text evidence="10">The sequence shown here is derived from an EMBL/GenBank/DDBJ whole genome shotgun (WGS) entry which is preliminary data.</text>
</comment>
<dbReference type="InterPro" id="IPR050660">
    <property type="entry name" value="NEK_Ser/Thr_kinase"/>
</dbReference>
<keyword evidence="6" id="KW-0067">ATP-binding</keyword>
<evidence type="ECO:0000256" key="8">
    <source>
        <dbReference type="ARBA" id="ARBA00048679"/>
    </source>
</evidence>
<reference evidence="10 11" key="1">
    <citation type="submission" date="2019-03" db="EMBL/GenBank/DDBJ databases">
        <title>Single cell metagenomics reveals metabolic interactions within the superorganism composed of flagellate Streblomastix strix and complex community of Bacteroidetes bacteria on its surface.</title>
        <authorList>
            <person name="Treitli S.C."/>
            <person name="Kolisko M."/>
            <person name="Husnik F."/>
            <person name="Keeling P."/>
            <person name="Hampl V."/>
        </authorList>
    </citation>
    <scope>NUCLEOTIDE SEQUENCE [LARGE SCALE GENOMIC DNA]</scope>
    <source>
        <strain evidence="10">ST1C</strain>
    </source>
</reference>
<dbReference type="PROSITE" id="PS00108">
    <property type="entry name" value="PROTEIN_KINASE_ST"/>
    <property type="match status" value="1"/>
</dbReference>
<dbReference type="EC" id="2.7.11.1" evidence="1"/>
<evidence type="ECO:0000259" key="9">
    <source>
        <dbReference type="PROSITE" id="PS50011"/>
    </source>
</evidence>
<accession>A0A5J4V1R5</accession>
<proteinExistence type="predicted"/>
<dbReference type="OrthoDB" id="20524at2759"/>
<evidence type="ECO:0000256" key="6">
    <source>
        <dbReference type="ARBA" id="ARBA00022840"/>
    </source>
</evidence>
<dbReference type="EMBL" id="SNRW01010480">
    <property type="protein sequence ID" value="KAA6376494.1"/>
    <property type="molecule type" value="Genomic_DNA"/>
</dbReference>